<keyword evidence="2" id="KW-1185">Reference proteome</keyword>
<evidence type="ECO:0000313" key="1">
    <source>
        <dbReference type="EMBL" id="KAJ1164288.1"/>
    </source>
</evidence>
<gene>
    <name evidence="1" type="ORF">NDU88_004733</name>
</gene>
<name>A0AAV7SJL7_PLEWA</name>
<reference evidence="1" key="1">
    <citation type="journal article" date="2022" name="bioRxiv">
        <title>Sequencing and chromosome-scale assembly of the giantPleurodeles waltlgenome.</title>
        <authorList>
            <person name="Brown T."/>
            <person name="Elewa A."/>
            <person name="Iarovenko S."/>
            <person name="Subramanian E."/>
            <person name="Araus A.J."/>
            <person name="Petzold A."/>
            <person name="Susuki M."/>
            <person name="Suzuki K.-i.T."/>
            <person name="Hayashi T."/>
            <person name="Toyoda A."/>
            <person name="Oliveira C."/>
            <person name="Osipova E."/>
            <person name="Leigh N.D."/>
            <person name="Simon A."/>
            <person name="Yun M.H."/>
        </authorList>
    </citation>
    <scope>NUCLEOTIDE SEQUENCE</scope>
    <source>
        <strain evidence="1">20211129_DDA</strain>
        <tissue evidence="1">Liver</tissue>
    </source>
</reference>
<dbReference type="Proteomes" id="UP001066276">
    <property type="component" value="Chromosome 4_2"/>
</dbReference>
<protein>
    <submittedName>
        <fullName evidence="1">Uncharacterized protein</fullName>
    </submittedName>
</protein>
<accession>A0AAV7SJL7</accession>
<dbReference type="AlphaFoldDB" id="A0AAV7SJL7"/>
<comment type="caution">
    <text evidence="1">The sequence shown here is derived from an EMBL/GenBank/DDBJ whole genome shotgun (WGS) entry which is preliminary data.</text>
</comment>
<proteinExistence type="predicted"/>
<organism evidence="1 2">
    <name type="scientific">Pleurodeles waltl</name>
    <name type="common">Iberian ribbed newt</name>
    <dbReference type="NCBI Taxonomy" id="8319"/>
    <lineage>
        <taxon>Eukaryota</taxon>
        <taxon>Metazoa</taxon>
        <taxon>Chordata</taxon>
        <taxon>Craniata</taxon>
        <taxon>Vertebrata</taxon>
        <taxon>Euteleostomi</taxon>
        <taxon>Amphibia</taxon>
        <taxon>Batrachia</taxon>
        <taxon>Caudata</taxon>
        <taxon>Salamandroidea</taxon>
        <taxon>Salamandridae</taxon>
        <taxon>Pleurodelinae</taxon>
        <taxon>Pleurodeles</taxon>
    </lineage>
</organism>
<evidence type="ECO:0000313" key="2">
    <source>
        <dbReference type="Proteomes" id="UP001066276"/>
    </source>
</evidence>
<dbReference type="EMBL" id="JANPWB010000008">
    <property type="protein sequence ID" value="KAJ1164288.1"/>
    <property type="molecule type" value="Genomic_DNA"/>
</dbReference>
<sequence>MRGRPELSPQWDQLILGLGGYLHPTNKAPLSLSPNRRVSMQMAQCNTRSTVPLVHHLPLPAEPAELTTSHGCGYGHILLAATRSGHKKTRHPGHGTLPLPKLHLLPAAACGLWLAAGTVCDTNMLRLSSL</sequence>